<dbReference type="AlphaFoldDB" id="A0A8T0B4Z6"/>
<dbReference type="OrthoDB" id="6418377at2759"/>
<feature type="chain" id="PRO_5035933615" description="Reelin domain-containing protein" evidence="1">
    <location>
        <begin position="20"/>
        <end position="197"/>
    </location>
</feature>
<dbReference type="Pfam" id="PF02014">
    <property type="entry name" value="Reeler"/>
    <property type="match status" value="1"/>
</dbReference>
<keyword evidence="1" id="KW-0732">Signal</keyword>
<dbReference type="InterPro" id="IPR042307">
    <property type="entry name" value="Reeler_sf"/>
</dbReference>
<protein>
    <recommendedName>
        <fullName evidence="2">Reelin domain-containing protein</fullName>
    </recommendedName>
</protein>
<feature type="domain" description="Reelin" evidence="2">
    <location>
        <begin position="14"/>
        <end position="178"/>
    </location>
</feature>
<organism evidence="3 4">
    <name type="scientific">Silurus meridionalis</name>
    <name type="common">Southern catfish</name>
    <name type="synonym">Silurus soldatovi meridionalis</name>
    <dbReference type="NCBI Taxonomy" id="175797"/>
    <lineage>
        <taxon>Eukaryota</taxon>
        <taxon>Metazoa</taxon>
        <taxon>Chordata</taxon>
        <taxon>Craniata</taxon>
        <taxon>Vertebrata</taxon>
        <taxon>Euteleostomi</taxon>
        <taxon>Actinopterygii</taxon>
        <taxon>Neopterygii</taxon>
        <taxon>Teleostei</taxon>
        <taxon>Ostariophysi</taxon>
        <taxon>Siluriformes</taxon>
        <taxon>Siluridae</taxon>
        <taxon>Silurus</taxon>
    </lineage>
</organism>
<dbReference type="PANTHER" id="PTHR45828">
    <property type="entry name" value="CYTOCHROME B561/FERRIC REDUCTASE TRANSMEMBRANE"/>
    <property type="match status" value="1"/>
</dbReference>
<sequence length="197" mass="21658">MRLFFLVLFEMYTLSSVHAYPDGSVASACNTMLPNHPSFEPQTTTALYRVTVNRVACRPGDMITVTLESVNSIKFEGFMLQALPTSGKGAQGSFMAGDARLVRLHNCFNIEKSTISHSGPNEITQLEVMWVAPPSPAPSNITFCATIVRNYTEFWTMVKSPPILLSNSPTLAVNCLMMLFNILIALGLFRSSSLTLL</sequence>
<dbReference type="Proteomes" id="UP000606274">
    <property type="component" value="Unassembled WGS sequence"/>
</dbReference>
<comment type="caution">
    <text evidence="3">The sequence shown here is derived from an EMBL/GenBank/DDBJ whole genome shotgun (WGS) entry which is preliminary data.</text>
</comment>
<evidence type="ECO:0000256" key="1">
    <source>
        <dbReference type="SAM" id="SignalP"/>
    </source>
</evidence>
<dbReference type="PANTHER" id="PTHR45828:SF44">
    <property type="entry name" value="FERRIC-CHELATE REDUCTASE 1-RELATED"/>
    <property type="match status" value="1"/>
</dbReference>
<proteinExistence type="predicted"/>
<dbReference type="Gene3D" id="2.60.40.4060">
    <property type="entry name" value="Reeler domain"/>
    <property type="match status" value="1"/>
</dbReference>
<reference evidence="3" key="1">
    <citation type="submission" date="2020-08" db="EMBL/GenBank/DDBJ databases">
        <title>Chromosome-level assembly of Southern catfish (Silurus meridionalis) provides insights into visual adaptation to the nocturnal and benthic lifestyles.</title>
        <authorList>
            <person name="Zhang Y."/>
            <person name="Wang D."/>
            <person name="Peng Z."/>
        </authorList>
    </citation>
    <scope>NUCLEOTIDE SEQUENCE</scope>
    <source>
        <strain evidence="3">SWU-2019-XX</strain>
        <tissue evidence="3">Muscle</tissue>
    </source>
</reference>
<dbReference type="InterPro" id="IPR002861">
    <property type="entry name" value="Reeler_dom"/>
</dbReference>
<evidence type="ECO:0000313" key="3">
    <source>
        <dbReference type="EMBL" id="KAF7700269.1"/>
    </source>
</evidence>
<dbReference type="GO" id="GO:0016020">
    <property type="term" value="C:membrane"/>
    <property type="evidence" value="ECO:0007669"/>
    <property type="project" value="TreeGrafter"/>
</dbReference>
<evidence type="ECO:0000259" key="2">
    <source>
        <dbReference type="PROSITE" id="PS51019"/>
    </source>
</evidence>
<gene>
    <name evidence="3" type="ORF">HF521_003227</name>
</gene>
<accession>A0A8T0B4Z6</accession>
<dbReference type="InterPro" id="IPR051237">
    <property type="entry name" value="Ferric-chelate_Red/DefProt"/>
</dbReference>
<dbReference type="CDD" id="cd08544">
    <property type="entry name" value="Reeler"/>
    <property type="match status" value="1"/>
</dbReference>
<dbReference type="EMBL" id="JABFDY010000012">
    <property type="protein sequence ID" value="KAF7700269.1"/>
    <property type="molecule type" value="Genomic_DNA"/>
</dbReference>
<name>A0A8T0B4Z6_SILME</name>
<dbReference type="PROSITE" id="PS51019">
    <property type="entry name" value="REELIN"/>
    <property type="match status" value="1"/>
</dbReference>
<evidence type="ECO:0000313" key="4">
    <source>
        <dbReference type="Proteomes" id="UP000606274"/>
    </source>
</evidence>
<feature type="signal peptide" evidence="1">
    <location>
        <begin position="1"/>
        <end position="19"/>
    </location>
</feature>
<keyword evidence="4" id="KW-1185">Reference proteome</keyword>